<dbReference type="SUPFAM" id="SSF52833">
    <property type="entry name" value="Thioredoxin-like"/>
    <property type="match status" value="1"/>
</dbReference>
<gene>
    <name evidence="3" type="ORF">ACFQ4C_15690</name>
</gene>
<keyword evidence="1" id="KW-0732">Signal</keyword>
<accession>A0ABW3Q4X8</accession>
<proteinExistence type="predicted"/>
<dbReference type="PANTHER" id="PTHR42852:SF13">
    <property type="entry name" value="PROTEIN DIPZ"/>
    <property type="match status" value="1"/>
</dbReference>
<dbReference type="EMBL" id="JBHTLP010000008">
    <property type="protein sequence ID" value="MFD1142568.1"/>
    <property type="molecule type" value="Genomic_DNA"/>
</dbReference>
<feature type="signal peptide" evidence="1">
    <location>
        <begin position="1"/>
        <end position="21"/>
    </location>
</feature>
<evidence type="ECO:0000256" key="1">
    <source>
        <dbReference type="SAM" id="SignalP"/>
    </source>
</evidence>
<dbReference type="InterPro" id="IPR013766">
    <property type="entry name" value="Thioredoxin_domain"/>
</dbReference>
<dbReference type="Gene3D" id="3.40.30.10">
    <property type="entry name" value="Glutaredoxin"/>
    <property type="match status" value="1"/>
</dbReference>
<organism evidence="3 4">
    <name type="scientific">Larkinella insperata</name>
    <dbReference type="NCBI Taxonomy" id="332158"/>
    <lineage>
        <taxon>Bacteria</taxon>
        <taxon>Pseudomonadati</taxon>
        <taxon>Bacteroidota</taxon>
        <taxon>Cytophagia</taxon>
        <taxon>Cytophagales</taxon>
        <taxon>Spirosomataceae</taxon>
        <taxon>Larkinella</taxon>
    </lineage>
</organism>
<dbReference type="RefSeq" id="WP_265993065.1">
    <property type="nucleotide sequence ID" value="NZ_CP110973.1"/>
</dbReference>
<protein>
    <submittedName>
        <fullName evidence="3">TlpA disulfide reductase family protein</fullName>
    </submittedName>
</protein>
<feature type="domain" description="Thioredoxin" evidence="2">
    <location>
        <begin position="234"/>
        <end position="391"/>
    </location>
</feature>
<dbReference type="InterPro" id="IPR036249">
    <property type="entry name" value="Thioredoxin-like_sf"/>
</dbReference>
<reference evidence="4" key="1">
    <citation type="journal article" date="2019" name="Int. J. Syst. Evol. Microbiol.">
        <title>The Global Catalogue of Microorganisms (GCM) 10K type strain sequencing project: providing services to taxonomists for standard genome sequencing and annotation.</title>
        <authorList>
            <consortium name="The Broad Institute Genomics Platform"/>
            <consortium name="The Broad Institute Genome Sequencing Center for Infectious Disease"/>
            <person name="Wu L."/>
            <person name="Ma J."/>
        </authorList>
    </citation>
    <scope>NUCLEOTIDE SEQUENCE [LARGE SCALE GENOMIC DNA]</scope>
    <source>
        <strain evidence="4">CCUG 55608</strain>
    </source>
</reference>
<dbReference type="Pfam" id="PF08534">
    <property type="entry name" value="Redoxin"/>
    <property type="match status" value="1"/>
</dbReference>
<dbReference type="InterPro" id="IPR013740">
    <property type="entry name" value="Redoxin"/>
</dbReference>
<dbReference type="PANTHER" id="PTHR42852">
    <property type="entry name" value="THIOL:DISULFIDE INTERCHANGE PROTEIN DSBE"/>
    <property type="match status" value="1"/>
</dbReference>
<evidence type="ECO:0000259" key="2">
    <source>
        <dbReference type="PROSITE" id="PS51352"/>
    </source>
</evidence>
<sequence length="411" mass="44414">MKKIITFATLGLLLAGATAQAQNKPQDGFWRGAFTVSGGQEAPFNFELKGQTAWLLNGSERFELKGVTQKGDSLFFPVDVYDAVLAAKLENAKTLSGVFKRLNTTPADAGIPFRAEQGKRYRFVEKPAAASVSLQGKWDVTIGNTKTVGVFSQSGSKVTGTFLATTGDYRYLEGVVQGDEFALSAFSGSSPSLIRGKISGNELTAEWINARGAQPIKGTRNAQAVLPDAYTLTKPKEGVPLAFTLPDAFTGKPVSLNDPKFKGKVVIVTLLGSWCPNCLDEAAFLAPWYQANRQRGVEVIGLAFERKNDPAFAKTRLEALKNRIGIEYDILFAGQADKKFAASVLPALSEVVAFPTTIYINRQGEIAKIHTGYSGPATGAYYEEFVKEFNADIDQLLKEEPAKVSIKASGK</sequence>
<dbReference type="InterPro" id="IPR050553">
    <property type="entry name" value="Thioredoxin_ResA/DsbE_sf"/>
</dbReference>
<comment type="caution">
    <text evidence="3">The sequence shown here is derived from an EMBL/GenBank/DDBJ whole genome shotgun (WGS) entry which is preliminary data.</text>
</comment>
<evidence type="ECO:0000313" key="3">
    <source>
        <dbReference type="EMBL" id="MFD1142568.1"/>
    </source>
</evidence>
<feature type="chain" id="PRO_5046558195" evidence="1">
    <location>
        <begin position="22"/>
        <end position="411"/>
    </location>
</feature>
<dbReference type="Proteomes" id="UP001597116">
    <property type="component" value="Unassembled WGS sequence"/>
</dbReference>
<name>A0ABW3Q4X8_9BACT</name>
<dbReference type="CDD" id="cd02966">
    <property type="entry name" value="TlpA_like_family"/>
    <property type="match status" value="1"/>
</dbReference>
<dbReference type="PROSITE" id="PS51352">
    <property type="entry name" value="THIOREDOXIN_2"/>
    <property type="match status" value="1"/>
</dbReference>
<keyword evidence="4" id="KW-1185">Reference proteome</keyword>
<evidence type="ECO:0000313" key="4">
    <source>
        <dbReference type="Proteomes" id="UP001597116"/>
    </source>
</evidence>